<dbReference type="EC" id="5.2.1.8" evidence="7"/>
<keyword evidence="4 7" id="KW-0963">Cytoplasm</keyword>
<sequence>MSSAVFPQGPSGIDCSDVRAFIQKLNEAAMDRVIPSDLDISTVAHRINTMLATIRQMTNQHKPEDYTGCRYGSKAHTAWIKDVEELMMQKWDDIAKTLQIGESITLPYKIRDIRRYFLHSFGNPMRIDYGTGHEMQFVLFLKTLYDTGIVEDRDLPEVALTVMSSYFQLVQHLIDRYNLEPAGSKGAWGLDHFQFMPFLLGSAQLVSNDNILPSQVVDPATVLEQTDKYIFLQTVDYIKRVRNFTPDLICGIEN</sequence>
<dbReference type="GO" id="GO:0003755">
    <property type="term" value="F:peptidyl-prolyl cis-trans isomerase activity"/>
    <property type="evidence" value="ECO:0007669"/>
    <property type="project" value="UniProtKB-KW"/>
</dbReference>
<proteinExistence type="inferred from homology"/>
<dbReference type="Gene3D" id="1.20.120.1150">
    <property type="match status" value="1"/>
</dbReference>
<dbReference type="SUPFAM" id="SSF140984">
    <property type="entry name" value="PTPA-like"/>
    <property type="match status" value="1"/>
</dbReference>
<reference evidence="8" key="1">
    <citation type="submission" date="2019-12" db="EMBL/GenBank/DDBJ databases">
        <title>Genome sequence of Babesia ovis.</title>
        <authorList>
            <person name="Yamagishi J."/>
            <person name="Sevinc F."/>
            <person name="Xuan X."/>
        </authorList>
    </citation>
    <scope>NUCLEOTIDE SEQUENCE</scope>
    <source>
        <strain evidence="8">Selcuk</strain>
    </source>
</reference>
<dbReference type="InterPro" id="IPR004327">
    <property type="entry name" value="Phstyr_phstse_ac"/>
</dbReference>
<dbReference type="InterPro" id="IPR037218">
    <property type="entry name" value="PTPA_sf"/>
</dbReference>
<dbReference type="PANTHER" id="PTHR10012:SF0">
    <property type="entry name" value="SERINE_THREONINE-PROTEIN PHOSPHATASE 2A ACTIVATOR"/>
    <property type="match status" value="1"/>
</dbReference>
<evidence type="ECO:0000256" key="1">
    <source>
        <dbReference type="ARBA" id="ARBA00000971"/>
    </source>
</evidence>
<organism evidence="8 9">
    <name type="scientific">Babesia ovis</name>
    <dbReference type="NCBI Taxonomy" id="5869"/>
    <lineage>
        <taxon>Eukaryota</taxon>
        <taxon>Sar</taxon>
        <taxon>Alveolata</taxon>
        <taxon>Apicomplexa</taxon>
        <taxon>Aconoidasida</taxon>
        <taxon>Piroplasmida</taxon>
        <taxon>Babesiidae</taxon>
        <taxon>Babesia</taxon>
    </lineage>
</organism>
<evidence type="ECO:0000256" key="3">
    <source>
        <dbReference type="ARBA" id="ARBA00011019"/>
    </source>
</evidence>
<comment type="catalytic activity">
    <reaction evidence="1 7">
        <text>[protein]-peptidylproline (omega=180) = [protein]-peptidylproline (omega=0)</text>
        <dbReference type="Rhea" id="RHEA:16237"/>
        <dbReference type="Rhea" id="RHEA-COMP:10747"/>
        <dbReference type="Rhea" id="RHEA-COMP:10748"/>
        <dbReference type="ChEBI" id="CHEBI:83833"/>
        <dbReference type="ChEBI" id="CHEBI:83834"/>
        <dbReference type="EC" id="5.2.1.8"/>
    </reaction>
</comment>
<evidence type="ECO:0000256" key="6">
    <source>
        <dbReference type="ARBA" id="ARBA00023235"/>
    </source>
</evidence>
<dbReference type="AlphaFoldDB" id="A0A9W5TA45"/>
<evidence type="ECO:0000256" key="4">
    <source>
        <dbReference type="ARBA" id="ARBA00022490"/>
    </source>
</evidence>
<dbReference type="EMBL" id="BLIY01000010">
    <property type="protein sequence ID" value="GFE54205.1"/>
    <property type="molecule type" value="Genomic_DNA"/>
</dbReference>
<name>A0A9W5TA45_BABOV</name>
<dbReference type="OrthoDB" id="16120at2759"/>
<dbReference type="Proteomes" id="UP001057455">
    <property type="component" value="Unassembled WGS sequence"/>
</dbReference>
<dbReference type="InterPro" id="IPR043170">
    <property type="entry name" value="PTPA_C_lid"/>
</dbReference>
<evidence type="ECO:0000256" key="7">
    <source>
        <dbReference type="RuleBase" id="RU361210"/>
    </source>
</evidence>
<comment type="subcellular location">
    <subcellularLocation>
        <location evidence="2 7">Cytoplasm</location>
    </subcellularLocation>
</comment>
<protein>
    <recommendedName>
        <fullName evidence="7">Serine/threonine-protein phosphatase 2A activator</fullName>
        <ecNumber evidence="7">5.2.1.8</ecNumber>
    </recommendedName>
    <alternativeName>
        <fullName evidence="7">Phosphotyrosyl phosphatase activator</fullName>
    </alternativeName>
</protein>
<dbReference type="GO" id="GO:0005737">
    <property type="term" value="C:cytoplasm"/>
    <property type="evidence" value="ECO:0007669"/>
    <property type="project" value="UniProtKB-SubCell"/>
</dbReference>
<evidence type="ECO:0000256" key="2">
    <source>
        <dbReference type="ARBA" id="ARBA00004496"/>
    </source>
</evidence>
<keyword evidence="6 7" id="KW-0413">Isomerase</keyword>
<gene>
    <name evidence="8" type="ORF">BaOVIS_016090</name>
</gene>
<dbReference type="GO" id="GO:0005634">
    <property type="term" value="C:nucleus"/>
    <property type="evidence" value="ECO:0007669"/>
    <property type="project" value="TreeGrafter"/>
</dbReference>
<comment type="similarity">
    <text evidence="3 7">Belongs to the PTPA-type PPIase family.</text>
</comment>
<keyword evidence="5 7" id="KW-0697">Rotamase</keyword>
<keyword evidence="9" id="KW-1185">Reference proteome</keyword>
<comment type="caution">
    <text evidence="8">The sequence shown here is derived from an EMBL/GenBank/DDBJ whole genome shotgun (WGS) entry which is preliminary data.</text>
</comment>
<dbReference type="GO" id="GO:0000159">
    <property type="term" value="C:protein phosphatase type 2A complex"/>
    <property type="evidence" value="ECO:0007669"/>
    <property type="project" value="TreeGrafter"/>
</dbReference>
<dbReference type="GO" id="GO:0008160">
    <property type="term" value="F:protein tyrosine phosphatase activator activity"/>
    <property type="evidence" value="ECO:0007669"/>
    <property type="project" value="TreeGrafter"/>
</dbReference>
<comment type="function">
    <text evidence="7">PPIases accelerate the folding of proteins. It catalyzes the cis-trans isomerization of proline imidic peptide bonds in oligopeptides.</text>
</comment>
<accession>A0A9W5TA45</accession>
<dbReference type="PANTHER" id="PTHR10012">
    <property type="entry name" value="SERINE/THREONINE-PROTEIN PHOSPHATASE 2A REGULATORY SUBUNIT B"/>
    <property type="match status" value="1"/>
</dbReference>
<evidence type="ECO:0000313" key="8">
    <source>
        <dbReference type="EMBL" id="GFE54205.1"/>
    </source>
</evidence>
<evidence type="ECO:0000256" key="5">
    <source>
        <dbReference type="ARBA" id="ARBA00023110"/>
    </source>
</evidence>
<dbReference type="GO" id="GO:0007052">
    <property type="term" value="P:mitotic spindle organization"/>
    <property type="evidence" value="ECO:0007669"/>
    <property type="project" value="TreeGrafter"/>
</dbReference>
<dbReference type="Pfam" id="PF03095">
    <property type="entry name" value="PTPA"/>
    <property type="match status" value="1"/>
</dbReference>
<evidence type="ECO:0000313" key="9">
    <source>
        <dbReference type="Proteomes" id="UP001057455"/>
    </source>
</evidence>